<name>A0A0A9B2Z2_ARUDO</name>
<proteinExistence type="predicted"/>
<dbReference type="AlphaFoldDB" id="A0A0A9B2Z2"/>
<evidence type="ECO:0000256" key="1">
    <source>
        <dbReference type="SAM" id="MobiDB-lite"/>
    </source>
</evidence>
<accession>A0A0A9B2Z2</accession>
<evidence type="ECO:0000313" key="2">
    <source>
        <dbReference type="EMBL" id="JAD56508.1"/>
    </source>
</evidence>
<dbReference type="EMBL" id="GBRH01241387">
    <property type="protein sequence ID" value="JAD56508.1"/>
    <property type="molecule type" value="Transcribed_RNA"/>
</dbReference>
<feature type="region of interest" description="Disordered" evidence="1">
    <location>
        <begin position="17"/>
        <end position="39"/>
    </location>
</feature>
<protein>
    <submittedName>
        <fullName evidence="2">Uncharacterized protein</fullName>
    </submittedName>
</protein>
<sequence>MYCLLVLDMNGTRTRPLGMWKSSSPVSPASNLRDQAPLK</sequence>
<feature type="compositionally biased region" description="Polar residues" evidence="1">
    <location>
        <begin position="21"/>
        <end position="33"/>
    </location>
</feature>
<reference evidence="2" key="1">
    <citation type="submission" date="2014-09" db="EMBL/GenBank/DDBJ databases">
        <authorList>
            <person name="Magalhaes I.L.F."/>
            <person name="Oliveira U."/>
            <person name="Santos F.R."/>
            <person name="Vidigal T.H.D.A."/>
            <person name="Brescovit A.D."/>
            <person name="Santos A.J."/>
        </authorList>
    </citation>
    <scope>NUCLEOTIDE SEQUENCE</scope>
    <source>
        <tissue evidence="2">Shoot tissue taken approximately 20 cm above the soil surface</tissue>
    </source>
</reference>
<organism evidence="2">
    <name type="scientific">Arundo donax</name>
    <name type="common">Giant reed</name>
    <name type="synonym">Donax arundinaceus</name>
    <dbReference type="NCBI Taxonomy" id="35708"/>
    <lineage>
        <taxon>Eukaryota</taxon>
        <taxon>Viridiplantae</taxon>
        <taxon>Streptophyta</taxon>
        <taxon>Embryophyta</taxon>
        <taxon>Tracheophyta</taxon>
        <taxon>Spermatophyta</taxon>
        <taxon>Magnoliopsida</taxon>
        <taxon>Liliopsida</taxon>
        <taxon>Poales</taxon>
        <taxon>Poaceae</taxon>
        <taxon>PACMAD clade</taxon>
        <taxon>Arundinoideae</taxon>
        <taxon>Arundineae</taxon>
        <taxon>Arundo</taxon>
    </lineage>
</organism>
<reference evidence="2" key="2">
    <citation type="journal article" date="2015" name="Data Brief">
        <title>Shoot transcriptome of the giant reed, Arundo donax.</title>
        <authorList>
            <person name="Barrero R.A."/>
            <person name="Guerrero F.D."/>
            <person name="Moolhuijzen P."/>
            <person name="Goolsby J.A."/>
            <person name="Tidwell J."/>
            <person name="Bellgard S.E."/>
            <person name="Bellgard M.I."/>
        </authorList>
    </citation>
    <scope>NUCLEOTIDE SEQUENCE</scope>
    <source>
        <tissue evidence="2">Shoot tissue taken approximately 20 cm above the soil surface</tissue>
    </source>
</reference>